<evidence type="ECO:0000256" key="1">
    <source>
        <dbReference type="SAM" id="MobiDB-lite"/>
    </source>
</evidence>
<reference evidence="2" key="1">
    <citation type="submission" date="2021-01" db="EMBL/GenBank/DDBJ databases">
        <authorList>
            <person name="Corre E."/>
            <person name="Pelletier E."/>
            <person name="Niang G."/>
            <person name="Scheremetjew M."/>
            <person name="Finn R."/>
            <person name="Kale V."/>
            <person name="Holt S."/>
            <person name="Cochrane G."/>
            <person name="Meng A."/>
            <person name="Brown T."/>
            <person name="Cohen L."/>
        </authorList>
    </citation>
    <scope>NUCLEOTIDE SEQUENCE</scope>
    <source>
        <strain evidence="2">CCMP219</strain>
    </source>
</reference>
<evidence type="ECO:0000313" key="2">
    <source>
        <dbReference type="EMBL" id="CAD8280846.1"/>
    </source>
</evidence>
<accession>A0A7R9V039</accession>
<feature type="region of interest" description="Disordered" evidence="1">
    <location>
        <begin position="1"/>
        <end position="33"/>
    </location>
</feature>
<gene>
    <name evidence="2" type="ORF">CEUR00632_LOCUS881</name>
</gene>
<dbReference type="EMBL" id="HBEC01001861">
    <property type="protein sequence ID" value="CAD8280846.1"/>
    <property type="molecule type" value="Transcribed_RNA"/>
</dbReference>
<name>A0A7R9V039_9CHLO</name>
<sequence>MHVARRHMQHAVQPTSPQLVRRPSPPAVTASGAGQANAAWRAASSAIRSLERHNTLLCYRGPCRCRTAALAGAASVNMPCMAPAPHHTCVLAKSAVGGFSGWRKRGGFILLGTDGVR</sequence>
<protein>
    <submittedName>
        <fullName evidence="2">Uncharacterized protein</fullName>
    </submittedName>
</protein>
<dbReference type="AlphaFoldDB" id="A0A7R9V039"/>
<proteinExistence type="predicted"/>
<organism evidence="2">
    <name type="scientific">Chlamydomonas euryale</name>
    <dbReference type="NCBI Taxonomy" id="1486919"/>
    <lineage>
        <taxon>Eukaryota</taxon>
        <taxon>Viridiplantae</taxon>
        <taxon>Chlorophyta</taxon>
        <taxon>core chlorophytes</taxon>
        <taxon>Chlorophyceae</taxon>
        <taxon>CS clade</taxon>
        <taxon>Chlamydomonadales</taxon>
        <taxon>Chlamydomonadaceae</taxon>
        <taxon>Chlamydomonas</taxon>
    </lineage>
</organism>